<dbReference type="EMBL" id="BART01031627">
    <property type="protein sequence ID" value="GAH16230.1"/>
    <property type="molecule type" value="Genomic_DNA"/>
</dbReference>
<proteinExistence type="predicted"/>
<name>X1E763_9ZZZZ</name>
<feature type="non-terminal residue" evidence="1">
    <location>
        <position position="1"/>
    </location>
</feature>
<evidence type="ECO:0000313" key="1">
    <source>
        <dbReference type="EMBL" id="GAH16230.1"/>
    </source>
</evidence>
<sequence length="33" mass="4129">RYIPYAMISFLVHLSYFFYNKQFLNLAKTDNFY</sequence>
<dbReference type="AlphaFoldDB" id="X1E763"/>
<gene>
    <name evidence="1" type="ORF">S01H4_54896</name>
</gene>
<accession>X1E763</accession>
<protein>
    <submittedName>
        <fullName evidence="1">Uncharacterized protein</fullName>
    </submittedName>
</protein>
<reference evidence="1" key="1">
    <citation type="journal article" date="2014" name="Front. Microbiol.">
        <title>High frequency of phylogenetically diverse reductive dehalogenase-homologous genes in deep subseafloor sedimentary metagenomes.</title>
        <authorList>
            <person name="Kawai M."/>
            <person name="Futagami T."/>
            <person name="Toyoda A."/>
            <person name="Takaki Y."/>
            <person name="Nishi S."/>
            <person name="Hori S."/>
            <person name="Arai W."/>
            <person name="Tsubouchi T."/>
            <person name="Morono Y."/>
            <person name="Uchiyama I."/>
            <person name="Ito T."/>
            <person name="Fujiyama A."/>
            <person name="Inagaki F."/>
            <person name="Takami H."/>
        </authorList>
    </citation>
    <scope>NUCLEOTIDE SEQUENCE</scope>
    <source>
        <strain evidence="1">Expedition CK06-06</strain>
    </source>
</reference>
<comment type="caution">
    <text evidence="1">The sequence shown here is derived from an EMBL/GenBank/DDBJ whole genome shotgun (WGS) entry which is preliminary data.</text>
</comment>
<organism evidence="1">
    <name type="scientific">marine sediment metagenome</name>
    <dbReference type="NCBI Taxonomy" id="412755"/>
    <lineage>
        <taxon>unclassified sequences</taxon>
        <taxon>metagenomes</taxon>
        <taxon>ecological metagenomes</taxon>
    </lineage>
</organism>